<name>A0A174BK07_9FIRM</name>
<sequence length="714" mass="80446">MTDTTERSGFVYMHKLLKQLMILLLCTVLIGTGFAPASVSAASRPVTISSCKISGKSKVRVTAVTANPRKISGSRCYLFALTPGMSARPVASCKKSKKMTFTCKLNSGGVNLLNSGFAVASRNSSGKYTYISTRRFISNPGALAKYRYRFPKSISKKGLQVNADMMEDAEELNVRNSVINIDFSQLIAPPALQNSRYSYSWKYQGQTYWFVKDSVSYYDRQLLALNSTSSVNSAVLLLSWRSDLTSLIYPQGRQQGHAFYAWNTKDRSARKQLQATLNFLARRYSTSTKKYGQISNWIIGNEVNNYNTYNYAGSQTLRQYSQIYADQFRLAYNTLVSVYSNARVYISLDHLWNTNYVNGTFASRKMLDSFASKIRAGGNLQWNLAYHPYSSPLTEPRFWANTNGQLTKSLTTPVINMGNIRLLTSYIRQKYGSKTRIILSETGYTSVQRKHNVENLQAAAVAYSYLLAESDNMIDSLIIHRQIDHKEEIKQGLNLGLWTTDARSADFESANTKKRSWSVFKYMDSSRSASETAFIPSSIGVSNWKSLIPSYSSKLYNKSNCTIGALEQVNAYRRGASIYQSWSPYGAVTTSHKTGNTFTALHDIRRNKNSLWGFSQKMKRSLSFKSYPNFCTTLRASGAQNGYVQIKLRFYSGKHIFECARTVPADQTVRLKTSLAKWKYRSKVTKIQVMAAPVNGSQWNANAQLVMNAPVRSR</sequence>
<dbReference type="Gene3D" id="3.20.20.80">
    <property type="entry name" value="Glycosidases"/>
    <property type="match status" value="1"/>
</dbReference>
<dbReference type="InterPro" id="IPR043780">
    <property type="entry name" value="DUF5722"/>
</dbReference>
<dbReference type="Pfam" id="PF18989">
    <property type="entry name" value="DUF5722"/>
    <property type="match status" value="1"/>
</dbReference>
<proteinExistence type="predicted"/>
<accession>A0A174BK07</accession>
<reference evidence="2 3" key="1">
    <citation type="submission" date="2015-09" db="EMBL/GenBank/DDBJ databases">
        <authorList>
            <consortium name="Pathogen Informatics"/>
        </authorList>
    </citation>
    <scope>NUCLEOTIDE SEQUENCE [LARGE SCALE GENOMIC DNA]</scope>
    <source>
        <strain evidence="2 3">2789STDY5608837</strain>
    </source>
</reference>
<evidence type="ECO:0000259" key="1">
    <source>
        <dbReference type="Pfam" id="PF18989"/>
    </source>
</evidence>
<dbReference type="RefSeq" id="WP_005424798.1">
    <property type="nucleotide sequence ID" value="NZ_CYZD01000005.1"/>
</dbReference>
<dbReference type="GeneID" id="79804756"/>
<evidence type="ECO:0000313" key="2">
    <source>
        <dbReference type="EMBL" id="CUO00903.1"/>
    </source>
</evidence>
<gene>
    <name evidence="2" type="ORF">ERS852394_01292</name>
</gene>
<feature type="domain" description="DUF5722" evidence="1">
    <location>
        <begin position="150"/>
        <end position="546"/>
    </location>
</feature>
<organism evidence="2 3">
    <name type="scientific">Blautia obeum</name>
    <dbReference type="NCBI Taxonomy" id="40520"/>
    <lineage>
        <taxon>Bacteria</taxon>
        <taxon>Bacillati</taxon>
        <taxon>Bacillota</taxon>
        <taxon>Clostridia</taxon>
        <taxon>Lachnospirales</taxon>
        <taxon>Lachnospiraceae</taxon>
        <taxon>Blautia</taxon>
    </lineage>
</organism>
<protein>
    <recommendedName>
        <fullName evidence="1">DUF5722 domain-containing protein</fullName>
    </recommendedName>
</protein>
<dbReference type="EMBL" id="CYZD01000005">
    <property type="protein sequence ID" value="CUO00903.1"/>
    <property type="molecule type" value="Genomic_DNA"/>
</dbReference>
<dbReference type="AlphaFoldDB" id="A0A174BK07"/>
<dbReference type="SUPFAM" id="SSF51445">
    <property type="entry name" value="(Trans)glycosidases"/>
    <property type="match status" value="1"/>
</dbReference>
<dbReference type="Proteomes" id="UP000095409">
    <property type="component" value="Unassembled WGS sequence"/>
</dbReference>
<dbReference type="InterPro" id="IPR017853">
    <property type="entry name" value="GH"/>
</dbReference>
<evidence type="ECO:0000313" key="3">
    <source>
        <dbReference type="Proteomes" id="UP000095409"/>
    </source>
</evidence>